<evidence type="ECO:0000313" key="3">
    <source>
        <dbReference type="Proteomes" id="UP001381693"/>
    </source>
</evidence>
<feature type="region of interest" description="Disordered" evidence="1">
    <location>
        <begin position="160"/>
        <end position="215"/>
    </location>
</feature>
<proteinExistence type="predicted"/>
<dbReference type="EMBL" id="JAXCGZ010019359">
    <property type="protein sequence ID" value="KAK7066189.1"/>
    <property type="molecule type" value="Genomic_DNA"/>
</dbReference>
<protein>
    <submittedName>
        <fullName evidence="2">Uncharacterized protein</fullName>
    </submittedName>
</protein>
<feature type="region of interest" description="Disordered" evidence="1">
    <location>
        <begin position="36"/>
        <end position="82"/>
    </location>
</feature>
<evidence type="ECO:0000256" key="1">
    <source>
        <dbReference type="SAM" id="MobiDB-lite"/>
    </source>
</evidence>
<feature type="compositionally biased region" description="Polar residues" evidence="1">
    <location>
        <begin position="36"/>
        <end position="53"/>
    </location>
</feature>
<sequence>MDDDDLLAARLLSLGRHSGRRSSESGLVSDFWARSSTPGGTMYDSSMSASARQKTGRKPRKPRSWHPSPYASDDEDDLFSREEKKQKIKAEIARRRQQIEENSRLHEELLRLARLRESAELGYSDPRMLGPYDLSPPQSARDNTTTSVLRSIDEILRDARDPSSGYYSGYSSYKTGGSPPNRYGSSPGARTSPRHYYGSRGPSPSRHPMTEEDRSMARLASTFQSDEFTGALYERLSDFSPLTADSLSDSMSDFTPAMPLLPDMPTRSRKLLEDLGSSPITSQMHRGKYDIQRRYRK</sequence>
<accession>A0AAN8ZWN0</accession>
<keyword evidence="3" id="KW-1185">Reference proteome</keyword>
<dbReference type="AlphaFoldDB" id="A0AAN8ZWN0"/>
<reference evidence="2 3" key="1">
    <citation type="submission" date="2023-11" db="EMBL/GenBank/DDBJ databases">
        <title>Halocaridina rubra genome assembly.</title>
        <authorList>
            <person name="Smith C."/>
        </authorList>
    </citation>
    <scope>NUCLEOTIDE SEQUENCE [LARGE SCALE GENOMIC DNA]</scope>
    <source>
        <strain evidence="2">EP-1</strain>
        <tissue evidence="2">Whole</tissue>
    </source>
</reference>
<feature type="region of interest" description="Disordered" evidence="1">
    <location>
        <begin position="274"/>
        <end position="297"/>
    </location>
</feature>
<name>A0AAN8ZWN0_HALRR</name>
<feature type="compositionally biased region" description="Basic and acidic residues" evidence="1">
    <location>
        <begin position="287"/>
        <end position="297"/>
    </location>
</feature>
<comment type="caution">
    <text evidence="2">The sequence shown here is derived from an EMBL/GenBank/DDBJ whole genome shotgun (WGS) entry which is preliminary data.</text>
</comment>
<evidence type="ECO:0000313" key="2">
    <source>
        <dbReference type="EMBL" id="KAK7066189.1"/>
    </source>
</evidence>
<feature type="compositionally biased region" description="Low complexity" evidence="1">
    <location>
        <begin position="163"/>
        <end position="178"/>
    </location>
</feature>
<organism evidence="2 3">
    <name type="scientific">Halocaridina rubra</name>
    <name type="common">Hawaiian red shrimp</name>
    <dbReference type="NCBI Taxonomy" id="373956"/>
    <lineage>
        <taxon>Eukaryota</taxon>
        <taxon>Metazoa</taxon>
        <taxon>Ecdysozoa</taxon>
        <taxon>Arthropoda</taxon>
        <taxon>Crustacea</taxon>
        <taxon>Multicrustacea</taxon>
        <taxon>Malacostraca</taxon>
        <taxon>Eumalacostraca</taxon>
        <taxon>Eucarida</taxon>
        <taxon>Decapoda</taxon>
        <taxon>Pleocyemata</taxon>
        <taxon>Caridea</taxon>
        <taxon>Atyoidea</taxon>
        <taxon>Atyidae</taxon>
        <taxon>Halocaridina</taxon>
    </lineage>
</organism>
<gene>
    <name evidence="2" type="ORF">SK128_010938</name>
</gene>
<feature type="region of interest" description="Disordered" evidence="1">
    <location>
        <begin position="121"/>
        <end position="145"/>
    </location>
</feature>
<dbReference type="Proteomes" id="UP001381693">
    <property type="component" value="Unassembled WGS sequence"/>
</dbReference>
<feature type="compositionally biased region" description="Polar residues" evidence="1">
    <location>
        <begin position="136"/>
        <end position="145"/>
    </location>
</feature>
<feature type="compositionally biased region" description="Basic residues" evidence="1">
    <location>
        <begin position="54"/>
        <end position="64"/>
    </location>
</feature>